<organism evidence="6 7">
    <name type="scientific">Thalassospira mesophila</name>
    <dbReference type="NCBI Taxonomy" id="1293891"/>
    <lineage>
        <taxon>Bacteria</taxon>
        <taxon>Pseudomonadati</taxon>
        <taxon>Pseudomonadota</taxon>
        <taxon>Alphaproteobacteria</taxon>
        <taxon>Rhodospirillales</taxon>
        <taxon>Thalassospiraceae</taxon>
        <taxon>Thalassospira</taxon>
    </lineage>
</organism>
<dbReference type="SUPFAM" id="SSF100950">
    <property type="entry name" value="NagB/RpiA/CoA transferase-like"/>
    <property type="match status" value="1"/>
</dbReference>
<evidence type="ECO:0000256" key="2">
    <source>
        <dbReference type="ARBA" id="ARBA00023015"/>
    </source>
</evidence>
<comment type="similarity">
    <text evidence="1">Belongs to the SorC transcriptional regulatory family.</text>
</comment>
<sequence length="316" mass="33989">MVKRTRKEAARLDEAARAGWLYYCAGNTQDEIATKLGVSRPTAQRLVSAAISEGLVKVRLDHPIADCMELAARLKDHYQLEHCDVVPTDPAAPDAMFGMAQAAANVLERVLQSPESKVIALGTGRAMRSMVNEVQRIDASHHKIVSLVGTIATDGAASFYDAVTELADLTRAPHYPLSIPVIVPRAEQRKPMQEQAPMDNILHLAARADVKFVGIGQMGDDAPLLVDGFITPAELKSLQDHGGIGELISWTFDRDGQILDHDVNNRVTSAPLQIPGQNTIAVAKGAKKIAAIRGAMAGKLITSLITDEATAKALLR</sequence>
<dbReference type="PANTHER" id="PTHR34294:SF1">
    <property type="entry name" value="TRANSCRIPTIONAL REGULATOR LSRR"/>
    <property type="match status" value="1"/>
</dbReference>
<dbReference type="InterPro" id="IPR036388">
    <property type="entry name" value="WH-like_DNA-bd_sf"/>
</dbReference>
<evidence type="ECO:0000313" key="6">
    <source>
        <dbReference type="EMBL" id="OSQ39406.1"/>
    </source>
</evidence>
<proteinExistence type="inferred from homology"/>
<dbReference type="EMBL" id="JFKA01000002">
    <property type="protein sequence ID" value="OSQ39406.1"/>
    <property type="molecule type" value="Genomic_DNA"/>
</dbReference>
<dbReference type="InterPro" id="IPR007324">
    <property type="entry name" value="Sugar-bd_dom_put"/>
</dbReference>
<gene>
    <name evidence="6" type="ORF">TMES_04940</name>
</gene>
<dbReference type="GO" id="GO:0030246">
    <property type="term" value="F:carbohydrate binding"/>
    <property type="evidence" value="ECO:0007669"/>
    <property type="project" value="InterPro"/>
</dbReference>
<evidence type="ECO:0000256" key="1">
    <source>
        <dbReference type="ARBA" id="ARBA00010466"/>
    </source>
</evidence>
<dbReference type="Pfam" id="PF13384">
    <property type="entry name" value="HTH_23"/>
    <property type="match status" value="1"/>
</dbReference>
<evidence type="ECO:0000313" key="7">
    <source>
        <dbReference type="Proteomes" id="UP000193391"/>
    </source>
</evidence>
<dbReference type="OrthoDB" id="7065657at2"/>
<feature type="domain" description="Sugar-binding" evidence="5">
    <location>
        <begin position="63"/>
        <end position="316"/>
    </location>
</feature>
<keyword evidence="3" id="KW-0238">DNA-binding</keyword>
<keyword evidence="2" id="KW-0805">Transcription regulation</keyword>
<comment type="caution">
    <text evidence="6">The sequence shown here is derived from an EMBL/GenBank/DDBJ whole genome shotgun (WGS) entry which is preliminary data.</text>
</comment>
<dbReference type="Gene3D" id="1.10.10.10">
    <property type="entry name" value="Winged helix-like DNA-binding domain superfamily/Winged helix DNA-binding domain"/>
    <property type="match status" value="1"/>
</dbReference>
<dbReference type="Pfam" id="PF04198">
    <property type="entry name" value="Sugar-bind"/>
    <property type="match status" value="1"/>
</dbReference>
<dbReference type="Gene3D" id="3.40.50.1360">
    <property type="match status" value="1"/>
</dbReference>
<accession>A0A1Y2L1P2</accession>
<keyword evidence="4" id="KW-0804">Transcription</keyword>
<dbReference type="STRING" id="1293891.TMES_04940"/>
<evidence type="ECO:0000256" key="4">
    <source>
        <dbReference type="ARBA" id="ARBA00023163"/>
    </source>
</evidence>
<reference evidence="6 7" key="1">
    <citation type="submission" date="2014-03" db="EMBL/GenBank/DDBJ databases">
        <title>The draft genome sequence of Thalassospira mesophila JCM 18969.</title>
        <authorList>
            <person name="Lai Q."/>
            <person name="Shao Z."/>
        </authorList>
    </citation>
    <scope>NUCLEOTIDE SEQUENCE [LARGE SCALE GENOMIC DNA]</scope>
    <source>
        <strain evidence="6 7">JCM 18969</strain>
    </source>
</reference>
<name>A0A1Y2L1P2_9PROT</name>
<dbReference type="PANTHER" id="PTHR34294">
    <property type="entry name" value="TRANSCRIPTIONAL REGULATOR-RELATED"/>
    <property type="match status" value="1"/>
</dbReference>
<dbReference type="InterPro" id="IPR037171">
    <property type="entry name" value="NagB/RpiA_transferase-like"/>
</dbReference>
<dbReference type="RefSeq" id="WP_085580119.1">
    <property type="nucleotide sequence ID" value="NZ_JFKA01000002.1"/>
</dbReference>
<evidence type="ECO:0000256" key="3">
    <source>
        <dbReference type="ARBA" id="ARBA00023125"/>
    </source>
</evidence>
<keyword evidence="7" id="KW-1185">Reference proteome</keyword>
<evidence type="ECO:0000259" key="5">
    <source>
        <dbReference type="Pfam" id="PF04198"/>
    </source>
</evidence>
<dbReference type="AlphaFoldDB" id="A0A1Y2L1P2"/>
<protein>
    <submittedName>
        <fullName evidence="6">DeoR family transcriptional regulator</fullName>
    </submittedName>
</protein>
<dbReference type="Proteomes" id="UP000193391">
    <property type="component" value="Unassembled WGS sequence"/>
</dbReference>
<dbReference type="GO" id="GO:0003677">
    <property type="term" value="F:DNA binding"/>
    <property type="evidence" value="ECO:0007669"/>
    <property type="project" value="UniProtKB-KW"/>
</dbReference>
<dbReference type="InterPro" id="IPR051054">
    <property type="entry name" value="SorC_transcr_regulators"/>
</dbReference>